<evidence type="ECO:0000313" key="1">
    <source>
        <dbReference type="EMBL" id="XDQ07605.1"/>
    </source>
</evidence>
<sequence>MTEESALVTADDGTFVHVVELIPGQEHLVLFAASTDELPGRDVVDELRMHAYERAGGDDLGLPDVASDALNLAQLVGEGVLANVAWEGLLATKRFVERRRGRPTGSAVSPASAEERARTAAATAGAASADAVVVSTVPEQNGWTVTLGLPDGSQVRVSLDPTATVASVEHDNTP</sequence>
<protein>
    <submittedName>
        <fullName evidence="1">Uncharacterized protein</fullName>
    </submittedName>
</protein>
<name>A0AB39MMC0_9ACTN</name>
<organism evidence="1">
    <name type="scientific">Streptomyces sp. R08</name>
    <dbReference type="NCBI Taxonomy" id="3238624"/>
    <lineage>
        <taxon>Bacteria</taxon>
        <taxon>Bacillati</taxon>
        <taxon>Actinomycetota</taxon>
        <taxon>Actinomycetes</taxon>
        <taxon>Kitasatosporales</taxon>
        <taxon>Streptomycetaceae</taxon>
        <taxon>Streptomyces</taxon>
    </lineage>
</organism>
<dbReference type="EMBL" id="CP163431">
    <property type="protein sequence ID" value="XDQ07605.1"/>
    <property type="molecule type" value="Genomic_DNA"/>
</dbReference>
<dbReference type="AlphaFoldDB" id="A0AB39MMC0"/>
<proteinExistence type="predicted"/>
<gene>
    <name evidence="1" type="ORF">AB5J58_48835</name>
</gene>
<dbReference type="RefSeq" id="WP_369192376.1">
    <property type="nucleotide sequence ID" value="NZ_CP163431.1"/>
</dbReference>
<reference evidence="1" key="1">
    <citation type="submission" date="2024-07" db="EMBL/GenBank/DDBJ databases">
        <authorList>
            <person name="Yu S.T."/>
        </authorList>
    </citation>
    <scope>NUCLEOTIDE SEQUENCE</scope>
    <source>
        <strain evidence="1">R08</strain>
    </source>
</reference>
<accession>A0AB39MMC0</accession>